<dbReference type="AlphaFoldDB" id="A0A1V1P9M8"/>
<evidence type="ECO:0000313" key="13">
    <source>
        <dbReference type="Proteomes" id="UP000189670"/>
    </source>
</evidence>
<dbReference type="Pfam" id="PF02699">
    <property type="entry name" value="YajC"/>
    <property type="match status" value="1"/>
</dbReference>
<evidence type="ECO:0000256" key="6">
    <source>
        <dbReference type="ARBA" id="ARBA00022692"/>
    </source>
</evidence>
<keyword evidence="9" id="KW-0811">Translocation</keyword>
<evidence type="ECO:0000256" key="9">
    <source>
        <dbReference type="ARBA" id="ARBA00023010"/>
    </source>
</evidence>
<organism evidence="12 13">
    <name type="scientific">Candidatus Magnetoglobus multicellularis str. Araruama</name>
    <dbReference type="NCBI Taxonomy" id="890399"/>
    <lineage>
        <taxon>Bacteria</taxon>
        <taxon>Pseudomonadati</taxon>
        <taxon>Thermodesulfobacteriota</taxon>
        <taxon>Desulfobacteria</taxon>
        <taxon>Desulfobacterales</taxon>
        <taxon>Desulfobacteraceae</taxon>
        <taxon>Candidatus Magnetoglobus</taxon>
    </lineage>
</organism>
<evidence type="ECO:0000256" key="5">
    <source>
        <dbReference type="ARBA" id="ARBA00022475"/>
    </source>
</evidence>
<protein>
    <recommendedName>
        <fullName evidence="3">Sec translocon accessory complex subunit YajC</fullName>
    </recommendedName>
</protein>
<dbReference type="PANTHER" id="PTHR33909:SF1">
    <property type="entry name" value="SEC TRANSLOCON ACCESSORY COMPLEX SUBUNIT YAJC"/>
    <property type="match status" value="1"/>
</dbReference>
<name>A0A1V1P9M8_9BACT</name>
<comment type="subcellular location">
    <subcellularLocation>
        <location evidence="1">Cell membrane</location>
        <topology evidence="1">Single-pass membrane protein</topology>
    </subcellularLocation>
</comment>
<keyword evidence="6 11" id="KW-0812">Transmembrane</keyword>
<dbReference type="NCBIfam" id="TIGR00739">
    <property type="entry name" value="yajC"/>
    <property type="match status" value="1"/>
</dbReference>
<comment type="similarity">
    <text evidence="2">Belongs to the YajC family.</text>
</comment>
<dbReference type="InterPro" id="IPR003849">
    <property type="entry name" value="Preprotein_translocase_YajC"/>
</dbReference>
<sequence length="116" mass="12684">MIGIAFAMAADGASAGQASGFTALLPMIIIFAIFYFLLIRPQQKKAKEHRTMIDNLKQGDRVITSGGIYGRITNVNDPDTITLEIADRVRVKCLRHNVSVLLNEQSPVPKSGRADN</sequence>
<proteinExistence type="inferred from homology"/>
<evidence type="ECO:0000256" key="8">
    <source>
        <dbReference type="ARBA" id="ARBA00022989"/>
    </source>
</evidence>
<dbReference type="EMBL" id="ATBP01000261">
    <property type="protein sequence ID" value="ETR71498.1"/>
    <property type="molecule type" value="Genomic_DNA"/>
</dbReference>
<comment type="caution">
    <text evidence="12">The sequence shown here is derived from an EMBL/GenBank/DDBJ whole genome shotgun (WGS) entry which is preliminary data.</text>
</comment>
<evidence type="ECO:0000256" key="7">
    <source>
        <dbReference type="ARBA" id="ARBA00022927"/>
    </source>
</evidence>
<dbReference type="PRINTS" id="PR01853">
    <property type="entry name" value="YAJCTRNLCASE"/>
</dbReference>
<evidence type="ECO:0000256" key="4">
    <source>
        <dbReference type="ARBA" id="ARBA00022448"/>
    </source>
</evidence>
<keyword evidence="7" id="KW-0653">Protein transport</keyword>
<dbReference type="PANTHER" id="PTHR33909">
    <property type="entry name" value="SEC TRANSLOCON ACCESSORY COMPLEX SUBUNIT YAJC"/>
    <property type="match status" value="1"/>
</dbReference>
<evidence type="ECO:0000256" key="3">
    <source>
        <dbReference type="ARBA" id="ARBA00014962"/>
    </source>
</evidence>
<dbReference type="Proteomes" id="UP000189670">
    <property type="component" value="Unassembled WGS sequence"/>
</dbReference>
<evidence type="ECO:0000256" key="2">
    <source>
        <dbReference type="ARBA" id="ARBA00006742"/>
    </source>
</evidence>
<accession>A0A1V1P9M8</accession>
<evidence type="ECO:0000256" key="1">
    <source>
        <dbReference type="ARBA" id="ARBA00004162"/>
    </source>
</evidence>
<reference evidence="13" key="1">
    <citation type="submission" date="2012-11" db="EMBL/GenBank/DDBJ databases">
        <authorList>
            <person name="Lucero-Rivera Y.E."/>
            <person name="Tovar-Ramirez D."/>
        </authorList>
    </citation>
    <scope>NUCLEOTIDE SEQUENCE [LARGE SCALE GENOMIC DNA]</scope>
    <source>
        <strain evidence="13">Araruama</strain>
    </source>
</reference>
<gene>
    <name evidence="12" type="ORF">OMM_08086</name>
</gene>
<keyword evidence="10 11" id="KW-0472">Membrane</keyword>
<keyword evidence="4" id="KW-0813">Transport</keyword>
<keyword evidence="5" id="KW-1003">Cell membrane</keyword>
<evidence type="ECO:0000256" key="11">
    <source>
        <dbReference type="SAM" id="Phobius"/>
    </source>
</evidence>
<dbReference type="GO" id="GO:0015031">
    <property type="term" value="P:protein transport"/>
    <property type="evidence" value="ECO:0007669"/>
    <property type="project" value="UniProtKB-KW"/>
</dbReference>
<evidence type="ECO:0000313" key="12">
    <source>
        <dbReference type="EMBL" id="ETR71498.1"/>
    </source>
</evidence>
<feature type="transmembrane region" description="Helical" evidence="11">
    <location>
        <begin position="20"/>
        <end position="39"/>
    </location>
</feature>
<dbReference type="SMART" id="SM01323">
    <property type="entry name" value="YajC"/>
    <property type="match status" value="1"/>
</dbReference>
<keyword evidence="8 11" id="KW-1133">Transmembrane helix</keyword>
<dbReference type="GO" id="GO:0005886">
    <property type="term" value="C:plasma membrane"/>
    <property type="evidence" value="ECO:0007669"/>
    <property type="project" value="UniProtKB-SubCell"/>
</dbReference>
<evidence type="ECO:0000256" key="10">
    <source>
        <dbReference type="ARBA" id="ARBA00023136"/>
    </source>
</evidence>